<dbReference type="PROSITE" id="PS50262">
    <property type="entry name" value="G_PROTEIN_RECEP_F1_2"/>
    <property type="match status" value="1"/>
</dbReference>
<keyword evidence="3 9" id="KW-1133">Transmembrane helix</keyword>
<dbReference type="GO" id="GO:0004930">
    <property type="term" value="F:G protein-coupled receptor activity"/>
    <property type="evidence" value="ECO:0007669"/>
    <property type="project" value="UniProtKB-KW"/>
</dbReference>
<evidence type="ECO:0000256" key="4">
    <source>
        <dbReference type="ARBA" id="ARBA00023040"/>
    </source>
</evidence>
<evidence type="ECO:0000256" key="6">
    <source>
        <dbReference type="ARBA" id="ARBA00023170"/>
    </source>
</evidence>
<keyword evidence="4" id="KW-0297">G-protein coupled receptor</keyword>
<dbReference type="InterPro" id="IPR017452">
    <property type="entry name" value="GPCR_Rhodpsn_7TM"/>
</dbReference>
<feature type="transmembrane region" description="Helical" evidence="9">
    <location>
        <begin position="191"/>
        <end position="212"/>
    </location>
</feature>
<feature type="transmembrane region" description="Helical" evidence="9">
    <location>
        <begin position="75"/>
        <end position="99"/>
    </location>
</feature>
<dbReference type="SMART" id="SM01381">
    <property type="entry name" value="7TM_GPCR_Srsx"/>
    <property type="match status" value="1"/>
</dbReference>
<feature type="domain" description="G-protein coupled receptors family 1 profile" evidence="10">
    <location>
        <begin position="91"/>
        <end position="261"/>
    </location>
</feature>
<keyword evidence="7" id="KW-0807">Transducer</keyword>
<feature type="transmembrane region" description="Helical" evidence="9">
    <location>
        <begin position="243"/>
        <end position="263"/>
    </location>
</feature>
<sequence length="599" mass="67783">MIQRHFLAISKFLRYEVMRHNRSHWKEKPIEIHCDTLDFNDTINRFRCTPLDPFKSHSSADSFLDLHEVTGYHKVILILTLVVILFLAIVGNILVMATVMFNKVMWTTMHVFIVSLAVSDTLVSITCIPLNLMLVANTEFMLGDIACQLMTFLMQCSITASTLTLCCMAGERYFAIVHPLRFGFVQTLHRAILILILVWLLALLTGSPYLYFSKESQHAYCGFRDGYDRIVLTLHWLNVVSCYFLPIVIILITYGIIVYKLWVKNVIKGDSQKETGEETREETETNSSTNAFATDVHDVSASISQIEQDNVVSYLKPVAEDIKDICQSVSADERNSNPDGCTQMFGKNFVCLALQGERQLQGTHRQGLHPTNFCPADETIVRSPDDGQVSELEPDAEDEGPSQVECCQLAPLVCPPDKPEDDVCHYFPSCGPDTHSQNPSLESPMKQPDRPTILVTPVLTSYPSPCVKWLPSEVSDRRRRRLLSPKCTAMQPRRQCSQVKVNWSSSRYCSAQCDWSKKQCLAFSSTALNPFVYAFLNNKFRKSFINFMPRRSRRVEPMNVPDPPQLPSDAACNKTGTSSESYNSKSRMCSLRSTKSTEL</sequence>
<keyword evidence="2 9" id="KW-0812">Transmembrane</keyword>
<proteinExistence type="predicted"/>
<feature type="transmembrane region" description="Helical" evidence="9">
    <location>
        <begin position="152"/>
        <end position="170"/>
    </location>
</feature>
<dbReference type="PANTHER" id="PTHR45695:SF9">
    <property type="entry name" value="LEUCOKININ RECEPTOR"/>
    <property type="match status" value="1"/>
</dbReference>
<evidence type="ECO:0000256" key="5">
    <source>
        <dbReference type="ARBA" id="ARBA00023136"/>
    </source>
</evidence>
<gene>
    <name evidence="12" type="primary">LOC106055856</name>
</gene>
<dbReference type="PRINTS" id="PR00237">
    <property type="entry name" value="GPCRRHODOPSN"/>
</dbReference>
<evidence type="ECO:0000256" key="7">
    <source>
        <dbReference type="ARBA" id="ARBA00023224"/>
    </source>
</evidence>
<dbReference type="GO" id="GO:0005886">
    <property type="term" value="C:plasma membrane"/>
    <property type="evidence" value="ECO:0007669"/>
    <property type="project" value="UniProtKB-SubCell"/>
</dbReference>
<dbReference type="Pfam" id="PF00001">
    <property type="entry name" value="7tm_1"/>
    <property type="match status" value="1"/>
</dbReference>
<dbReference type="RefSeq" id="XP_055877159.1">
    <property type="nucleotide sequence ID" value="XM_056021184.1"/>
</dbReference>
<evidence type="ECO:0000256" key="3">
    <source>
        <dbReference type="ARBA" id="ARBA00022989"/>
    </source>
</evidence>
<evidence type="ECO:0000256" key="2">
    <source>
        <dbReference type="ARBA" id="ARBA00022692"/>
    </source>
</evidence>
<dbReference type="CDD" id="cd00637">
    <property type="entry name" value="7tm_classA_rhodopsin-like"/>
    <property type="match status" value="1"/>
</dbReference>
<keyword evidence="5 9" id="KW-0472">Membrane</keyword>
<evidence type="ECO:0000259" key="10">
    <source>
        <dbReference type="PROSITE" id="PS50262"/>
    </source>
</evidence>
<dbReference type="OrthoDB" id="6153656at2759"/>
<name>A0A9W2ZQD0_BIOGL</name>
<protein>
    <submittedName>
        <fullName evidence="12">Alpha-2B adrenergic receptor-like</fullName>
    </submittedName>
</protein>
<dbReference type="PANTHER" id="PTHR45695">
    <property type="entry name" value="LEUCOKININ RECEPTOR-RELATED"/>
    <property type="match status" value="1"/>
</dbReference>
<keyword evidence="6" id="KW-0675">Receptor</keyword>
<evidence type="ECO:0000256" key="1">
    <source>
        <dbReference type="ARBA" id="ARBA00004141"/>
    </source>
</evidence>
<accession>A0A9W2ZQD0</accession>
<organism evidence="11 12">
    <name type="scientific">Biomphalaria glabrata</name>
    <name type="common">Bloodfluke planorb</name>
    <name type="synonym">Freshwater snail</name>
    <dbReference type="NCBI Taxonomy" id="6526"/>
    <lineage>
        <taxon>Eukaryota</taxon>
        <taxon>Metazoa</taxon>
        <taxon>Spiralia</taxon>
        <taxon>Lophotrochozoa</taxon>
        <taxon>Mollusca</taxon>
        <taxon>Gastropoda</taxon>
        <taxon>Heterobranchia</taxon>
        <taxon>Euthyneura</taxon>
        <taxon>Panpulmonata</taxon>
        <taxon>Hygrophila</taxon>
        <taxon>Lymnaeoidea</taxon>
        <taxon>Planorbidae</taxon>
        <taxon>Biomphalaria</taxon>
    </lineage>
</organism>
<dbReference type="Proteomes" id="UP001165740">
    <property type="component" value="Chromosome 2"/>
</dbReference>
<feature type="region of interest" description="Disordered" evidence="8">
    <location>
        <begin position="555"/>
        <end position="599"/>
    </location>
</feature>
<dbReference type="Gene3D" id="1.20.1070.10">
    <property type="entry name" value="Rhodopsin 7-helix transmembrane proteins"/>
    <property type="match status" value="2"/>
</dbReference>
<dbReference type="GeneID" id="106055856"/>
<reference evidence="12" key="1">
    <citation type="submission" date="2025-08" db="UniProtKB">
        <authorList>
            <consortium name="RefSeq"/>
        </authorList>
    </citation>
    <scope>IDENTIFICATION</scope>
</reference>
<evidence type="ECO:0000313" key="11">
    <source>
        <dbReference type="Proteomes" id="UP001165740"/>
    </source>
</evidence>
<evidence type="ECO:0000256" key="9">
    <source>
        <dbReference type="SAM" id="Phobius"/>
    </source>
</evidence>
<keyword evidence="11" id="KW-1185">Reference proteome</keyword>
<feature type="transmembrane region" description="Helical" evidence="9">
    <location>
        <begin position="111"/>
        <end position="132"/>
    </location>
</feature>
<comment type="subcellular location">
    <subcellularLocation>
        <location evidence="1">Membrane</location>
        <topology evidence="1">Multi-pass membrane protein</topology>
    </subcellularLocation>
</comment>
<evidence type="ECO:0000313" key="12">
    <source>
        <dbReference type="RefSeq" id="XP_055877159.1"/>
    </source>
</evidence>
<dbReference type="SUPFAM" id="SSF81321">
    <property type="entry name" value="Family A G protein-coupled receptor-like"/>
    <property type="match status" value="1"/>
</dbReference>
<dbReference type="AlphaFoldDB" id="A0A9W2ZQD0"/>
<dbReference type="InterPro" id="IPR000276">
    <property type="entry name" value="GPCR_Rhodpsn"/>
</dbReference>
<evidence type="ECO:0000256" key="8">
    <source>
        <dbReference type="SAM" id="MobiDB-lite"/>
    </source>
</evidence>
<feature type="compositionally biased region" description="Polar residues" evidence="8">
    <location>
        <begin position="574"/>
        <end position="599"/>
    </location>
</feature>